<evidence type="ECO:0000313" key="2">
    <source>
        <dbReference type="Proteomes" id="UP000198304"/>
    </source>
</evidence>
<name>A0A238ZTQ1_9FIRM</name>
<reference evidence="1 2" key="1">
    <citation type="submission" date="2017-06" db="EMBL/GenBank/DDBJ databases">
        <authorList>
            <person name="Kim H.J."/>
            <person name="Triplett B.A."/>
        </authorList>
    </citation>
    <scope>NUCLEOTIDE SEQUENCE [LARGE SCALE GENOMIC DNA]</scope>
    <source>
        <strain evidence="1 2">SCA</strain>
    </source>
</reference>
<accession>A0A238ZTQ1</accession>
<proteinExistence type="predicted"/>
<keyword evidence="2" id="KW-1185">Reference proteome</keyword>
<sequence length="49" mass="5965">MKLLDMSQAQFFEKFLPTLFIAIDKKKYFELVEKVYGIEELNRLTKIMY</sequence>
<dbReference type="EMBL" id="FZOJ01000001">
    <property type="protein sequence ID" value="SNR86298.1"/>
    <property type="molecule type" value="Genomic_DNA"/>
</dbReference>
<dbReference type="RefSeq" id="WP_176431113.1">
    <property type="nucleotide sequence ID" value="NZ_FZOJ01000001.1"/>
</dbReference>
<protein>
    <submittedName>
        <fullName evidence="1">Uncharacterized protein</fullName>
    </submittedName>
</protein>
<organism evidence="1 2">
    <name type="scientific">Anaerovirgula multivorans</name>
    <dbReference type="NCBI Taxonomy" id="312168"/>
    <lineage>
        <taxon>Bacteria</taxon>
        <taxon>Bacillati</taxon>
        <taxon>Bacillota</taxon>
        <taxon>Clostridia</taxon>
        <taxon>Peptostreptococcales</taxon>
        <taxon>Natronincolaceae</taxon>
        <taxon>Anaerovirgula</taxon>
    </lineage>
</organism>
<evidence type="ECO:0000313" key="1">
    <source>
        <dbReference type="EMBL" id="SNR86298.1"/>
    </source>
</evidence>
<gene>
    <name evidence="1" type="ORF">SAMN05446037_100183</name>
</gene>
<dbReference type="AlphaFoldDB" id="A0A238ZTQ1"/>
<dbReference type="Proteomes" id="UP000198304">
    <property type="component" value="Unassembled WGS sequence"/>
</dbReference>